<gene>
    <name evidence="2" type="ORF">SKAU_G00093880</name>
</gene>
<comment type="caution">
    <text evidence="2">The sequence shown here is derived from an EMBL/GenBank/DDBJ whole genome shotgun (WGS) entry which is preliminary data.</text>
</comment>
<protein>
    <submittedName>
        <fullName evidence="2">Uncharacterized protein</fullName>
    </submittedName>
</protein>
<organism evidence="2 3">
    <name type="scientific">Synaphobranchus kaupii</name>
    <name type="common">Kaup's arrowtooth eel</name>
    <dbReference type="NCBI Taxonomy" id="118154"/>
    <lineage>
        <taxon>Eukaryota</taxon>
        <taxon>Metazoa</taxon>
        <taxon>Chordata</taxon>
        <taxon>Craniata</taxon>
        <taxon>Vertebrata</taxon>
        <taxon>Euteleostomi</taxon>
        <taxon>Actinopterygii</taxon>
        <taxon>Neopterygii</taxon>
        <taxon>Teleostei</taxon>
        <taxon>Anguilliformes</taxon>
        <taxon>Synaphobranchidae</taxon>
        <taxon>Synaphobranchus</taxon>
    </lineage>
</organism>
<evidence type="ECO:0000256" key="1">
    <source>
        <dbReference type="SAM" id="MobiDB-lite"/>
    </source>
</evidence>
<feature type="compositionally biased region" description="Basic residues" evidence="1">
    <location>
        <begin position="50"/>
        <end position="60"/>
    </location>
</feature>
<evidence type="ECO:0000313" key="3">
    <source>
        <dbReference type="Proteomes" id="UP001152622"/>
    </source>
</evidence>
<keyword evidence="3" id="KW-1185">Reference proteome</keyword>
<accession>A0A9Q1J4L2</accession>
<dbReference type="EMBL" id="JAINUF010000003">
    <property type="protein sequence ID" value="KAJ8369360.1"/>
    <property type="molecule type" value="Genomic_DNA"/>
</dbReference>
<proteinExistence type="predicted"/>
<evidence type="ECO:0000313" key="2">
    <source>
        <dbReference type="EMBL" id="KAJ8369360.1"/>
    </source>
</evidence>
<dbReference type="AlphaFoldDB" id="A0A9Q1J4L2"/>
<feature type="region of interest" description="Disordered" evidence="1">
    <location>
        <begin position="1"/>
        <end position="24"/>
    </location>
</feature>
<name>A0A9Q1J4L2_SYNKA</name>
<dbReference type="Proteomes" id="UP001152622">
    <property type="component" value="Chromosome 3"/>
</dbReference>
<feature type="region of interest" description="Disordered" evidence="1">
    <location>
        <begin position="36"/>
        <end position="151"/>
    </location>
</feature>
<feature type="compositionally biased region" description="Basic and acidic residues" evidence="1">
    <location>
        <begin position="36"/>
        <end position="47"/>
    </location>
</feature>
<reference evidence="2" key="1">
    <citation type="journal article" date="2023" name="Science">
        <title>Genome structures resolve the early diversification of teleost fishes.</title>
        <authorList>
            <person name="Parey E."/>
            <person name="Louis A."/>
            <person name="Montfort J."/>
            <person name="Bouchez O."/>
            <person name="Roques C."/>
            <person name="Iampietro C."/>
            <person name="Lluch J."/>
            <person name="Castinel A."/>
            <person name="Donnadieu C."/>
            <person name="Desvignes T."/>
            <person name="Floi Bucao C."/>
            <person name="Jouanno E."/>
            <person name="Wen M."/>
            <person name="Mejri S."/>
            <person name="Dirks R."/>
            <person name="Jansen H."/>
            <person name="Henkel C."/>
            <person name="Chen W.J."/>
            <person name="Zahm M."/>
            <person name="Cabau C."/>
            <person name="Klopp C."/>
            <person name="Thompson A.W."/>
            <person name="Robinson-Rechavi M."/>
            <person name="Braasch I."/>
            <person name="Lecointre G."/>
            <person name="Bobe J."/>
            <person name="Postlethwait J.H."/>
            <person name="Berthelot C."/>
            <person name="Roest Crollius H."/>
            <person name="Guiguen Y."/>
        </authorList>
    </citation>
    <scope>NUCLEOTIDE SEQUENCE</scope>
    <source>
        <strain evidence="2">WJC10195</strain>
    </source>
</reference>
<sequence>MVSLSPGHCPDSGDTGPGSQNPTVLCSAAAQELRATGHPDGDFEIFFKGRPGKGGRRRATRPVPSDKNLDRGLTISRSQLCYTRNPDPESGVPPQSNSPPATVPGEGASPPHRARQRAGVVGGGDSGRSRGPSVRRLAQPRFAPQPDRPSP</sequence>